<dbReference type="EMBL" id="FN653127">
    <property type="protein sequence ID" value="CBY12526.1"/>
    <property type="molecule type" value="Genomic_DNA"/>
</dbReference>
<dbReference type="PANTHER" id="PTHR13596:SF0">
    <property type="entry name" value="SI:CH211-39K3.2-RELATED"/>
    <property type="match status" value="1"/>
</dbReference>
<feature type="compositionally biased region" description="Basic and acidic residues" evidence="2">
    <location>
        <begin position="18"/>
        <end position="57"/>
    </location>
</feature>
<protein>
    <recommendedName>
        <fullName evidence="3">Small EDRK-rich factor-like N-terminal domain-containing protein</fullName>
    </recommendedName>
</protein>
<gene>
    <name evidence="4" type="ORF">GSOID_T00001923001</name>
</gene>
<dbReference type="OrthoDB" id="18018at2759"/>
<dbReference type="FunCoup" id="E4XRX8">
    <property type="interactions" value="148"/>
</dbReference>
<keyword evidence="5" id="KW-1185">Reference proteome</keyword>
<dbReference type="Pfam" id="PF04419">
    <property type="entry name" value="SERF-like_N"/>
    <property type="match status" value="1"/>
</dbReference>
<comment type="similarity">
    <text evidence="1">Belongs to the SERF family.</text>
</comment>
<evidence type="ECO:0000256" key="1">
    <source>
        <dbReference type="ARBA" id="ARBA00007309"/>
    </source>
</evidence>
<evidence type="ECO:0000256" key="2">
    <source>
        <dbReference type="SAM" id="MobiDB-lite"/>
    </source>
</evidence>
<dbReference type="Proteomes" id="UP000001307">
    <property type="component" value="Unassembled WGS sequence"/>
</dbReference>
<feature type="region of interest" description="Disordered" evidence="2">
    <location>
        <begin position="1"/>
        <end position="57"/>
    </location>
</feature>
<evidence type="ECO:0000313" key="5">
    <source>
        <dbReference type="Proteomes" id="UP000001307"/>
    </source>
</evidence>
<proteinExistence type="inferred from homology"/>
<feature type="compositionally biased region" description="Basic and acidic residues" evidence="2">
    <location>
        <begin position="1"/>
        <end position="11"/>
    </location>
</feature>
<dbReference type="InterPro" id="IPR040211">
    <property type="entry name" value="SERF1/2-like"/>
</dbReference>
<evidence type="ECO:0000313" key="4">
    <source>
        <dbReference type="EMBL" id="CBY12526.1"/>
    </source>
</evidence>
<sequence>MARGNQRELARAKNVKKNGTDKGRKEDNLTPQQRNERDKKALEEKAKKKAEQKAAQK</sequence>
<accession>E4XRX8</accession>
<evidence type="ECO:0000259" key="3">
    <source>
        <dbReference type="Pfam" id="PF04419"/>
    </source>
</evidence>
<dbReference type="InterPro" id="IPR007513">
    <property type="entry name" value="SERF-like_N"/>
</dbReference>
<name>E4XRX8_OIKDI</name>
<organism evidence="4">
    <name type="scientific">Oikopleura dioica</name>
    <name type="common">Tunicate</name>
    <dbReference type="NCBI Taxonomy" id="34765"/>
    <lineage>
        <taxon>Eukaryota</taxon>
        <taxon>Metazoa</taxon>
        <taxon>Chordata</taxon>
        <taxon>Tunicata</taxon>
        <taxon>Appendicularia</taxon>
        <taxon>Copelata</taxon>
        <taxon>Oikopleuridae</taxon>
        <taxon>Oikopleura</taxon>
    </lineage>
</organism>
<dbReference type="InParanoid" id="E4XRX8"/>
<dbReference type="AlphaFoldDB" id="E4XRX8"/>
<reference evidence="4" key="1">
    <citation type="journal article" date="2010" name="Science">
        <title>Plasticity of animal genome architecture unmasked by rapid evolution of a pelagic tunicate.</title>
        <authorList>
            <person name="Denoeud F."/>
            <person name="Henriet S."/>
            <person name="Mungpakdee S."/>
            <person name="Aury J.M."/>
            <person name="Da Silva C."/>
            <person name="Brinkmann H."/>
            <person name="Mikhaleva J."/>
            <person name="Olsen L.C."/>
            <person name="Jubin C."/>
            <person name="Canestro C."/>
            <person name="Bouquet J.M."/>
            <person name="Danks G."/>
            <person name="Poulain J."/>
            <person name="Campsteijn C."/>
            <person name="Adamski M."/>
            <person name="Cross I."/>
            <person name="Yadetie F."/>
            <person name="Muffato M."/>
            <person name="Louis A."/>
            <person name="Butcher S."/>
            <person name="Tsagkogeorga G."/>
            <person name="Konrad A."/>
            <person name="Singh S."/>
            <person name="Jensen M.F."/>
            <person name="Cong E.H."/>
            <person name="Eikeseth-Otteraa H."/>
            <person name="Noel B."/>
            <person name="Anthouard V."/>
            <person name="Porcel B.M."/>
            <person name="Kachouri-Lafond R."/>
            <person name="Nishino A."/>
            <person name="Ugolini M."/>
            <person name="Chourrout P."/>
            <person name="Nishida H."/>
            <person name="Aasland R."/>
            <person name="Huzurbazar S."/>
            <person name="Westhof E."/>
            <person name="Delsuc F."/>
            <person name="Lehrach H."/>
            <person name="Reinhardt R."/>
            <person name="Weissenbach J."/>
            <person name="Roy S.W."/>
            <person name="Artiguenave F."/>
            <person name="Postlethwait J.H."/>
            <person name="Manak J.R."/>
            <person name="Thompson E.M."/>
            <person name="Jaillon O."/>
            <person name="Du Pasquier L."/>
            <person name="Boudinot P."/>
            <person name="Liberles D.A."/>
            <person name="Volff J.N."/>
            <person name="Philippe H."/>
            <person name="Lenhard B."/>
            <person name="Roest Crollius H."/>
            <person name="Wincker P."/>
            <person name="Chourrout D."/>
        </authorList>
    </citation>
    <scope>NUCLEOTIDE SEQUENCE [LARGE SCALE GENOMIC DNA]</scope>
</reference>
<dbReference type="PANTHER" id="PTHR13596">
    <property type="entry name" value="SMALL EDRK-RICH FACTOR 1"/>
    <property type="match status" value="1"/>
</dbReference>
<feature type="domain" description="Small EDRK-rich factor-like N-terminal" evidence="3">
    <location>
        <begin position="1"/>
        <end position="35"/>
    </location>
</feature>